<feature type="transmembrane region" description="Helical" evidence="17">
    <location>
        <begin position="270"/>
        <end position="289"/>
    </location>
</feature>
<comment type="similarity">
    <text evidence="15">Belongs to the cation transport ATPase (P-type) (TC 3.A.3) family.</text>
</comment>
<evidence type="ECO:0000256" key="9">
    <source>
        <dbReference type="ARBA" id="ARBA00022840"/>
    </source>
</evidence>
<dbReference type="SMART" id="SM00831">
    <property type="entry name" value="Cation_ATPase_N"/>
    <property type="match status" value="1"/>
</dbReference>
<dbReference type="Gene3D" id="3.40.1110.10">
    <property type="entry name" value="Calcium-transporting ATPase, cytoplasmic domain N"/>
    <property type="match status" value="1"/>
</dbReference>
<keyword evidence="7" id="KW-0547">Nucleotide-binding</keyword>
<dbReference type="Gene3D" id="1.20.1110.10">
    <property type="entry name" value="Calcium-transporting ATPase, transmembrane domain"/>
    <property type="match status" value="1"/>
</dbReference>
<dbReference type="FunFam" id="1.20.1110.10:FF:000037">
    <property type="entry name" value="Calcium-transporting ATPase, putative"/>
    <property type="match status" value="1"/>
</dbReference>
<sequence>MAREIVGQYPAWVRSPEETAAHYGVDVDGGLTTKQVEQQRAKFGSNELEKPAGKPLWKLVLEQFDDMLVKVLLLAAVVSFLLALFEEGSGEEGIRAFIEPAVILLILILNAIVGVWQESNAEAALDALKDSLSETATVLRDGQLVSELPSRELVPGDVVELHVGDRVPADIRVIALKTATLRAEQASLTGESVAVLKAVGAVSEEGCELQAKECMLFAGTAVANGTCRGIVNAIGMSTEVGAIQQQITDAAAEEEDTPLKKKLDIFGERLAQVIFAICVLVWVINYHHFLSWDTLKGSSWIPDPSTVKFSLNNCIYYFKIAVALAVAAIPEGLPAVITTCLALGTRKMAKRNAIVRKLPSVETLGCTTVICSDKTGTLTTNQMSVVQLIATGSSESEMRHITVEGTSFNPGAGGVVGVKSLDRNLEAIAEVCAVCNEARLECKEGVFKAAGAPTEAALVVLAEKLGIPHAQQSAAIAAARRSDPDANADGVQRCGWCCRWRKLATLEFDRNRKSMSVICAPPSATPASSGVQTRRTLRASGGNVLLVKGAAESLLERSTQVLLEDGSVVALTEAAKREIMAAVDAMAARALRCLAFAQKTDLGDFSSYDGETSHPAHSQLLDPANYAGLESGLTWLGVAGLIDPPRPEVKGAIEDCMRAGIRVVVITGDNKLTAEAICRKIGVFGVEGNLDDKSLTGRQFVELPLDQRRAILDGEGGRCFSRAEPRHKQDIVRLLREMGQVVAMTGDGVNDAPALKLADIGVAMGIAGTEVAKEASDMVLADDNFSTIVAAVEEGRAIYNNMKAFIRYMISSNIGEVASIFLTAALGLPENLIPVQLLWVNLVTDGPPATALGFNPPDVDIMQKPPRKATEELVTPWLFFRWMLVGAYVGFATVGVFCAWYMYDSFLGIDLSGDGHSTVTWHQLRNWESCHTWPDFKATPYLAGGRVVNFAEPCDYFREGKAKASTLSLSVLVAIEMFNALNALSEARHSLHCSHLHLEQLFHQSLGRCCDCDNSLLQMPPWCNPWLLVAMALSFALHFLILYVPVLASVFSIVPLSLNEWALVLLFASPVVVIDEVLKFVGRNFVNPRTELVAIEAARKKDE</sequence>
<dbReference type="Gene3D" id="3.40.50.1000">
    <property type="entry name" value="HAD superfamily/HAD-like"/>
    <property type="match status" value="1"/>
</dbReference>
<dbReference type="Pfam" id="PF13246">
    <property type="entry name" value="Cation_ATPase"/>
    <property type="match status" value="1"/>
</dbReference>
<feature type="domain" description="Cation-transporting P-type ATPase N-terminal" evidence="18">
    <location>
        <begin position="10"/>
        <end position="84"/>
    </location>
</feature>
<evidence type="ECO:0000256" key="8">
    <source>
        <dbReference type="ARBA" id="ARBA00022837"/>
    </source>
</evidence>
<dbReference type="PRINTS" id="PR00119">
    <property type="entry name" value="CATATPASE"/>
</dbReference>
<keyword evidence="5 17" id="KW-0812">Transmembrane</keyword>
<dbReference type="PANTHER" id="PTHR42861">
    <property type="entry name" value="CALCIUM-TRANSPORTING ATPASE"/>
    <property type="match status" value="1"/>
</dbReference>
<evidence type="ECO:0000256" key="5">
    <source>
        <dbReference type="ARBA" id="ARBA00022692"/>
    </source>
</evidence>
<dbReference type="SFLD" id="SFLDS00003">
    <property type="entry name" value="Haloacid_Dehalogenase"/>
    <property type="match status" value="1"/>
</dbReference>
<keyword evidence="10" id="KW-0460">Magnesium</keyword>
<dbReference type="SFLD" id="SFLDG00002">
    <property type="entry name" value="C1.7:_P-type_atpase_like"/>
    <property type="match status" value="1"/>
</dbReference>
<evidence type="ECO:0000313" key="19">
    <source>
        <dbReference type="EMBL" id="EIE27540.1"/>
    </source>
</evidence>
<dbReference type="Pfam" id="PF00689">
    <property type="entry name" value="Cation_ATPase_C"/>
    <property type="match status" value="1"/>
</dbReference>
<keyword evidence="12 17" id="KW-1133">Transmembrane helix</keyword>
<evidence type="ECO:0000256" key="16">
    <source>
        <dbReference type="ARBA" id="ARBA00048694"/>
    </source>
</evidence>
<dbReference type="InterPro" id="IPR008250">
    <property type="entry name" value="ATPase_P-typ_transduc_dom_A_sf"/>
</dbReference>
<dbReference type="GeneID" id="17045555"/>
<dbReference type="Proteomes" id="UP000007264">
    <property type="component" value="Unassembled WGS sequence"/>
</dbReference>
<dbReference type="SFLD" id="SFLDF00027">
    <property type="entry name" value="p-type_atpase"/>
    <property type="match status" value="1"/>
</dbReference>
<dbReference type="GO" id="GO:0005524">
    <property type="term" value="F:ATP binding"/>
    <property type="evidence" value="ECO:0007669"/>
    <property type="project" value="UniProtKB-KW"/>
</dbReference>
<keyword evidence="13" id="KW-0406">Ion transport</keyword>
<dbReference type="GO" id="GO:0005388">
    <property type="term" value="F:P-type calcium transporter activity"/>
    <property type="evidence" value="ECO:0007669"/>
    <property type="project" value="UniProtKB-EC"/>
</dbReference>
<evidence type="ECO:0000256" key="1">
    <source>
        <dbReference type="ARBA" id="ARBA00004141"/>
    </source>
</evidence>
<evidence type="ECO:0000256" key="3">
    <source>
        <dbReference type="ARBA" id="ARBA00022448"/>
    </source>
</evidence>
<feature type="transmembrane region" description="Helical" evidence="17">
    <location>
        <begin position="1061"/>
        <end position="1081"/>
    </location>
</feature>
<keyword evidence="20" id="KW-1185">Reference proteome</keyword>
<dbReference type="Pfam" id="PF00122">
    <property type="entry name" value="E1-E2_ATPase"/>
    <property type="match status" value="1"/>
</dbReference>
<gene>
    <name evidence="19" type="ORF">COCSUDRAFT_26789</name>
</gene>
<evidence type="ECO:0000256" key="15">
    <source>
        <dbReference type="ARBA" id="ARBA00038148"/>
    </source>
</evidence>
<feature type="transmembrane region" description="Helical" evidence="17">
    <location>
        <begin position="805"/>
        <end position="828"/>
    </location>
</feature>
<evidence type="ECO:0000256" key="17">
    <source>
        <dbReference type="SAM" id="Phobius"/>
    </source>
</evidence>
<dbReference type="EC" id="7.2.2.10" evidence="2"/>
<evidence type="ECO:0000256" key="10">
    <source>
        <dbReference type="ARBA" id="ARBA00022842"/>
    </source>
</evidence>
<protein>
    <recommendedName>
        <fullName evidence="2">P-type Ca(2+) transporter</fullName>
        <ecNumber evidence="2">7.2.2.10</ecNumber>
    </recommendedName>
</protein>
<dbReference type="InterPro" id="IPR006068">
    <property type="entry name" value="ATPase_P-typ_cation-transptr_C"/>
</dbReference>
<dbReference type="InterPro" id="IPR023298">
    <property type="entry name" value="ATPase_P-typ_TM_dom_sf"/>
</dbReference>
<evidence type="ECO:0000256" key="4">
    <source>
        <dbReference type="ARBA" id="ARBA00022568"/>
    </source>
</evidence>
<dbReference type="AlphaFoldDB" id="I0ZA71"/>
<feature type="transmembrane region" description="Helical" evidence="17">
    <location>
        <begin position="316"/>
        <end position="343"/>
    </location>
</feature>
<name>I0ZA71_COCSC</name>
<dbReference type="InterPro" id="IPR059000">
    <property type="entry name" value="ATPase_P-type_domA"/>
</dbReference>
<dbReference type="FunFam" id="3.40.1110.10:FF:000021">
    <property type="entry name" value="calcium-transporting ATPase, endoplasmic reticulum-type"/>
    <property type="match status" value="1"/>
</dbReference>
<dbReference type="GO" id="GO:0046872">
    <property type="term" value="F:metal ion binding"/>
    <property type="evidence" value="ECO:0007669"/>
    <property type="project" value="UniProtKB-KW"/>
</dbReference>
<evidence type="ECO:0000256" key="14">
    <source>
        <dbReference type="ARBA" id="ARBA00023136"/>
    </source>
</evidence>
<organism evidence="19 20">
    <name type="scientific">Coccomyxa subellipsoidea (strain C-169)</name>
    <name type="common">Green microalga</name>
    <dbReference type="NCBI Taxonomy" id="574566"/>
    <lineage>
        <taxon>Eukaryota</taxon>
        <taxon>Viridiplantae</taxon>
        <taxon>Chlorophyta</taxon>
        <taxon>core chlorophytes</taxon>
        <taxon>Trebouxiophyceae</taxon>
        <taxon>Trebouxiophyceae incertae sedis</taxon>
        <taxon>Coccomyxaceae</taxon>
        <taxon>Coccomyxa</taxon>
        <taxon>Coccomyxa subellipsoidea</taxon>
    </lineage>
</organism>
<dbReference type="InterPro" id="IPR004014">
    <property type="entry name" value="ATPase_P-typ_cation-transptr_N"/>
</dbReference>
<keyword evidence="6" id="KW-0479">Metal-binding</keyword>
<evidence type="ECO:0000256" key="11">
    <source>
        <dbReference type="ARBA" id="ARBA00022967"/>
    </source>
</evidence>
<evidence type="ECO:0000256" key="12">
    <source>
        <dbReference type="ARBA" id="ARBA00022989"/>
    </source>
</evidence>
<keyword evidence="14 17" id="KW-0472">Membrane</keyword>
<evidence type="ECO:0000256" key="6">
    <source>
        <dbReference type="ARBA" id="ARBA00022723"/>
    </source>
</evidence>
<keyword evidence="11" id="KW-1278">Translocase</keyword>
<keyword evidence="4" id="KW-0109">Calcium transport</keyword>
<evidence type="ECO:0000256" key="7">
    <source>
        <dbReference type="ARBA" id="ARBA00022741"/>
    </source>
</evidence>
<dbReference type="Gene3D" id="2.70.150.10">
    <property type="entry name" value="Calcium-transporting ATPase, cytoplasmic transduction domain A"/>
    <property type="match status" value="1"/>
</dbReference>
<dbReference type="InterPro" id="IPR018303">
    <property type="entry name" value="ATPase_P-typ_P_site"/>
</dbReference>
<dbReference type="RefSeq" id="XP_005652084.1">
    <property type="nucleotide sequence ID" value="XM_005652027.1"/>
</dbReference>
<dbReference type="InterPro" id="IPR001757">
    <property type="entry name" value="P_typ_ATPase"/>
</dbReference>
<feature type="transmembrane region" description="Helical" evidence="17">
    <location>
        <begin position="1026"/>
        <end position="1055"/>
    </location>
</feature>
<dbReference type="InterPro" id="IPR044492">
    <property type="entry name" value="P_typ_ATPase_HD_dom"/>
</dbReference>
<dbReference type="eggNOG" id="KOG0202">
    <property type="taxonomic scope" value="Eukaryota"/>
</dbReference>
<reference evidence="19 20" key="1">
    <citation type="journal article" date="2012" name="Genome Biol.">
        <title>The genome of the polar eukaryotic microalga coccomyxa subellipsoidea reveals traits of cold adaptation.</title>
        <authorList>
            <person name="Blanc G."/>
            <person name="Agarkova I."/>
            <person name="Grimwood J."/>
            <person name="Kuo A."/>
            <person name="Brueggeman A."/>
            <person name="Dunigan D."/>
            <person name="Gurnon J."/>
            <person name="Ladunga I."/>
            <person name="Lindquist E."/>
            <person name="Lucas S."/>
            <person name="Pangilinan J."/>
            <person name="Proschold T."/>
            <person name="Salamov A."/>
            <person name="Schmutz J."/>
            <person name="Weeks D."/>
            <person name="Yamada T."/>
            <person name="Claverie J.M."/>
            <person name="Grigoriev I."/>
            <person name="Van Etten J."/>
            <person name="Lomsadze A."/>
            <person name="Borodovsky M."/>
        </authorList>
    </citation>
    <scope>NUCLEOTIDE SEQUENCE [LARGE SCALE GENOMIC DNA]</scope>
    <source>
        <strain evidence="19 20">C-169</strain>
    </source>
</reference>
<comment type="subcellular location">
    <subcellularLocation>
        <location evidence="1">Membrane</location>
        <topology evidence="1">Multi-pass membrane protein</topology>
    </subcellularLocation>
</comment>
<dbReference type="FunFam" id="1.20.1110.10:FF:000065">
    <property type="entry name" value="Sarcoplasmic/endoplasmic reticulum calcium ATPase 1"/>
    <property type="match status" value="1"/>
</dbReference>
<dbReference type="SUPFAM" id="SSF81653">
    <property type="entry name" value="Calcium ATPase, transduction domain A"/>
    <property type="match status" value="1"/>
</dbReference>
<dbReference type="InterPro" id="IPR023214">
    <property type="entry name" value="HAD_sf"/>
</dbReference>
<dbReference type="FunFam" id="2.70.150.10:FF:000014">
    <property type="entry name" value="Calcium-transporting ATPase, putative"/>
    <property type="match status" value="1"/>
</dbReference>
<keyword evidence="9" id="KW-0067">ATP-binding</keyword>
<dbReference type="FunFam" id="3.40.50.1000:FF:000028">
    <property type="entry name" value="Calcium-transporting P-type ATPase, putative"/>
    <property type="match status" value="1"/>
</dbReference>
<feature type="transmembrane region" description="Helical" evidence="17">
    <location>
        <begin position="67"/>
        <end position="85"/>
    </location>
</feature>
<dbReference type="GO" id="GO:0016020">
    <property type="term" value="C:membrane"/>
    <property type="evidence" value="ECO:0007669"/>
    <property type="project" value="UniProtKB-SubCell"/>
</dbReference>
<dbReference type="SUPFAM" id="SSF81665">
    <property type="entry name" value="Calcium ATPase, transmembrane domain M"/>
    <property type="match status" value="1"/>
</dbReference>
<comment type="catalytic activity">
    <reaction evidence="16">
        <text>Ca(2+)(in) + ATP + H2O = Ca(2+)(out) + ADP + phosphate + H(+)</text>
        <dbReference type="Rhea" id="RHEA:18105"/>
        <dbReference type="ChEBI" id="CHEBI:15377"/>
        <dbReference type="ChEBI" id="CHEBI:15378"/>
        <dbReference type="ChEBI" id="CHEBI:29108"/>
        <dbReference type="ChEBI" id="CHEBI:30616"/>
        <dbReference type="ChEBI" id="CHEBI:43474"/>
        <dbReference type="ChEBI" id="CHEBI:456216"/>
        <dbReference type="EC" id="7.2.2.10"/>
    </reaction>
</comment>
<comment type="caution">
    <text evidence="19">The sequence shown here is derived from an EMBL/GenBank/DDBJ whole genome shotgun (WGS) entry which is preliminary data.</text>
</comment>
<feature type="transmembrane region" description="Helical" evidence="17">
    <location>
        <begin position="97"/>
        <end position="116"/>
    </location>
</feature>
<proteinExistence type="inferred from homology"/>
<dbReference type="GO" id="GO:0016887">
    <property type="term" value="F:ATP hydrolysis activity"/>
    <property type="evidence" value="ECO:0007669"/>
    <property type="project" value="InterPro"/>
</dbReference>
<evidence type="ECO:0000259" key="18">
    <source>
        <dbReference type="SMART" id="SM00831"/>
    </source>
</evidence>
<feature type="transmembrane region" description="Helical" evidence="17">
    <location>
        <begin position="879"/>
        <end position="903"/>
    </location>
</feature>
<evidence type="ECO:0000256" key="2">
    <source>
        <dbReference type="ARBA" id="ARBA00012790"/>
    </source>
</evidence>
<dbReference type="SUPFAM" id="SSF56784">
    <property type="entry name" value="HAD-like"/>
    <property type="match status" value="1"/>
</dbReference>
<keyword evidence="8" id="KW-0106">Calcium</keyword>
<dbReference type="STRING" id="574566.I0ZA71"/>
<evidence type="ECO:0000313" key="20">
    <source>
        <dbReference type="Proteomes" id="UP000007264"/>
    </source>
</evidence>
<dbReference type="EMBL" id="AGSI01000001">
    <property type="protein sequence ID" value="EIE27540.1"/>
    <property type="molecule type" value="Genomic_DNA"/>
</dbReference>
<dbReference type="KEGG" id="csl:COCSUDRAFT_26789"/>
<evidence type="ECO:0000256" key="13">
    <source>
        <dbReference type="ARBA" id="ARBA00023065"/>
    </source>
</evidence>
<dbReference type="SUPFAM" id="SSF81660">
    <property type="entry name" value="Metal cation-transporting ATPase, ATP-binding domain N"/>
    <property type="match status" value="1"/>
</dbReference>
<dbReference type="OrthoDB" id="3352408at2759"/>
<dbReference type="NCBIfam" id="TIGR01494">
    <property type="entry name" value="ATPase_P-type"/>
    <property type="match status" value="2"/>
</dbReference>
<keyword evidence="3" id="KW-0813">Transport</keyword>
<dbReference type="InterPro" id="IPR023299">
    <property type="entry name" value="ATPase_P-typ_cyto_dom_N"/>
</dbReference>
<accession>I0ZA71</accession>
<dbReference type="PROSITE" id="PS00154">
    <property type="entry name" value="ATPASE_E1_E2"/>
    <property type="match status" value="1"/>
</dbReference>
<dbReference type="InterPro" id="IPR036412">
    <property type="entry name" value="HAD-like_sf"/>
</dbReference>
<dbReference type="Pfam" id="PF00690">
    <property type="entry name" value="Cation_ATPase_N"/>
    <property type="match status" value="1"/>
</dbReference>